<evidence type="ECO:0000256" key="1">
    <source>
        <dbReference type="SAM" id="MobiDB-lite"/>
    </source>
</evidence>
<feature type="region of interest" description="Disordered" evidence="1">
    <location>
        <begin position="666"/>
        <end position="691"/>
    </location>
</feature>
<feature type="compositionally biased region" description="Basic and acidic residues" evidence="1">
    <location>
        <begin position="309"/>
        <end position="334"/>
    </location>
</feature>
<accession>A0AAY4CZL6</accession>
<feature type="region of interest" description="Disordered" evidence="1">
    <location>
        <begin position="584"/>
        <end position="609"/>
    </location>
</feature>
<dbReference type="PANTHER" id="PTHR47743">
    <property type="entry name" value="KIAA1210 / KIAA1211 FAMILY MEMBER"/>
    <property type="match status" value="1"/>
</dbReference>
<evidence type="ECO:0008006" key="4">
    <source>
        <dbReference type="Google" id="ProtNLM"/>
    </source>
</evidence>
<feature type="region of interest" description="Disordered" evidence="1">
    <location>
        <begin position="1"/>
        <end position="23"/>
    </location>
</feature>
<feature type="region of interest" description="Disordered" evidence="1">
    <location>
        <begin position="239"/>
        <end position="269"/>
    </location>
</feature>
<keyword evidence="3" id="KW-1185">Reference proteome</keyword>
<sequence length="735" mass="82218">MATGPPDAVVDQEPVEENPGKKKSKFQAFKSFFVKKKRKESGSGAGDTSLKSSQSSDHVSGPDTTLVHADKDSQSGSKINLALKALSHDSVFVSDSPSSQDIVHDKVKSLQLQLKQSITHGSRLPRTDDDTGTLSEDDGLPCSPMEFPVLEFVPVQMCEAVYPEIPVDFSQPASASACLDSSMARHRINIKNKACTKRRPATVRARLNIADYKSEGLVFLLLLCTEQLSLMQVDNGEVDRVVDETDEDQAESQREDDMSESETCRCSTPLHHPEKEPVCCHQTHTGLEKEEQLTYDLRTDQMEEDEKEDERTNAEMEENGRFMEEDNGERKVEGEPGEDEDEDFLFTFVSHVPDIQESVDQEIQPKCVEQLKKEQESSIRMGEEMFGVEMEMQEPNDVETKDTDDCIDQQSLPYFSNLHVTEEPTSWQKSSTVSIQQLDDLRGSEEDITQFKVFTIHQEHSTPPQVHFGPEENISQFDLINLHKENLEHLEVAVVRSEDLPDSDEELIQPDVLNTPRLLTEPEEDIIQSKTENRATDRQDFASLACAESTTVVLHSDSIPTIQEPEEQETGQIRFTIASAWQRTANGGSTKEPSSSENVSVSPPKHTVEKAETLTPVRPECLFSPVRTLSTPILLPPTGRSSASEEPNPENLFGIRLRKTPVRFRQGSDTDVRPDDLQHGPASESDITRSGLVKPDRNLGTMIAVLSIHYSLVQILLSRTSNLATPYTYPHFTVI</sequence>
<organism evidence="2 3">
    <name type="scientific">Denticeps clupeoides</name>
    <name type="common">denticle herring</name>
    <dbReference type="NCBI Taxonomy" id="299321"/>
    <lineage>
        <taxon>Eukaryota</taxon>
        <taxon>Metazoa</taxon>
        <taxon>Chordata</taxon>
        <taxon>Craniata</taxon>
        <taxon>Vertebrata</taxon>
        <taxon>Euteleostomi</taxon>
        <taxon>Actinopterygii</taxon>
        <taxon>Neopterygii</taxon>
        <taxon>Teleostei</taxon>
        <taxon>Clupei</taxon>
        <taxon>Clupeiformes</taxon>
        <taxon>Denticipitoidei</taxon>
        <taxon>Denticipitidae</taxon>
        <taxon>Denticeps</taxon>
    </lineage>
</organism>
<gene>
    <name evidence="2" type="primary">TAF7L</name>
</gene>
<feature type="region of interest" description="Disordered" evidence="1">
    <location>
        <begin position="36"/>
        <end position="73"/>
    </location>
</feature>
<protein>
    <recommendedName>
        <fullName evidence="4">DUF4592 domain-containing protein</fullName>
    </recommendedName>
</protein>
<feature type="region of interest" description="Disordered" evidence="1">
    <location>
        <begin position="301"/>
        <end position="339"/>
    </location>
</feature>
<name>A0AAY4CZL6_9TELE</name>
<dbReference type="Proteomes" id="UP000694580">
    <property type="component" value="Chromosome 18"/>
</dbReference>
<feature type="compositionally biased region" description="Polar residues" evidence="1">
    <location>
        <begin position="49"/>
        <end position="58"/>
    </location>
</feature>
<reference evidence="2" key="2">
    <citation type="submission" date="2025-08" db="UniProtKB">
        <authorList>
            <consortium name="Ensembl"/>
        </authorList>
    </citation>
    <scope>IDENTIFICATION</scope>
</reference>
<dbReference type="Ensembl" id="ENSDCDT00010048380.1">
    <property type="protein sequence ID" value="ENSDCDP00010038712.1"/>
    <property type="gene ID" value="ENSDCDG00010025011.1"/>
</dbReference>
<dbReference type="InterPro" id="IPR026713">
    <property type="entry name" value="CRACD-like"/>
</dbReference>
<reference evidence="2 3" key="1">
    <citation type="submission" date="2020-06" db="EMBL/GenBank/DDBJ databases">
        <authorList>
            <consortium name="Wellcome Sanger Institute Data Sharing"/>
        </authorList>
    </citation>
    <scope>NUCLEOTIDE SEQUENCE [LARGE SCALE GENOMIC DNA]</scope>
</reference>
<dbReference type="GeneTree" id="ENSGT00940000163031"/>
<feature type="compositionally biased region" description="Low complexity" evidence="1">
    <location>
        <begin position="592"/>
        <end position="604"/>
    </location>
</feature>
<feature type="compositionally biased region" description="Basic and acidic residues" evidence="1">
    <location>
        <begin position="666"/>
        <end position="678"/>
    </location>
</feature>
<evidence type="ECO:0000313" key="2">
    <source>
        <dbReference type="Ensembl" id="ENSDCDP00010038712.1"/>
    </source>
</evidence>
<reference evidence="2" key="3">
    <citation type="submission" date="2025-09" db="UniProtKB">
        <authorList>
            <consortium name="Ensembl"/>
        </authorList>
    </citation>
    <scope>IDENTIFICATION</scope>
</reference>
<dbReference type="AlphaFoldDB" id="A0AAY4CZL6"/>
<dbReference type="PANTHER" id="PTHR47743:SF2">
    <property type="entry name" value="ACROSOMAL PROTEIN KIAA1210"/>
    <property type="match status" value="1"/>
</dbReference>
<proteinExistence type="predicted"/>
<evidence type="ECO:0000313" key="3">
    <source>
        <dbReference type="Proteomes" id="UP000694580"/>
    </source>
</evidence>